<keyword evidence="4" id="KW-1185">Reference proteome</keyword>
<dbReference type="SUPFAM" id="SSF52540">
    <property type="entry name" value="P-loop containing nucleoside triphosphate hydrolases"/>
    <property type="match status" value="1"/>
</dbReference>
<feature type="coiled-coil region" evidence="1">
    <location>
        <begin position="687"/>
        <end position="721"/>
    </location>
</feature>
<keyword evidence="1" id="KW-0175">Coiled coil</keyword>
<evidence type="ECO:0000256" key="2">
    <source>
        <dbReference type="SAM" id="MobiDB-lite"/>
    </source>
</evidence>
<dbReference type="RefSeq" id="WP_094021831.1">
    <property type="nucleotide sequence ID" value="NZ_FXYF01000008.1"/>
</dbReference>
<feature type="compositionally biased region" description="Basic and acidic residues" evidence="2">
    <location>
        <begin position="556"/>
        <end position="566"/>
    </location>
</feature>
<reference evidence="3 4" key="1">
    <citation type="submission" date="2017-05" db="EMBL/GenBank/DDBJ databases">
        <authorList>
            <person name="Song R."/>
            <person name="Chenine A.L."/>
            <person name="Ruprecht R.M."/>
        </authorList>
    </citation>
    <scope>NUCLEOTIDE SEQUENCE [LARGE SCALE GENOMIC DNA]</scope>
    <source>
        <strain evidence="3 4">CECT 8898</strain>
    </source>
</reference>
<accession>A0A238KP50</accession>
<sequence>MKLRRIAVNNLRRFTRPVEIAGLSDGLNVLSAPNEQGKSTLFDGLQALFFIAHGGQPREIKSLQPHAKGAPEVQAEVETAEGTFTVTKRWLQKPRATVHRDGRLVAQADEAEAWISRLAAADAGGPAGLLWVRQGITALGQGTKKEMDSQLEARRDLLSSVTGEVEAMTGGARMDAALKRCREELATYATGTGRPKVGGPWKDAEIRVETLRAERDTLARTAEELHEALTARKRARAELAEVANPEAEERRKSRLAEATAAHAAAERHADQLEQLTRATDTARLRLDALTRQRADLAAARAERAEAQARLQEAQASRTQAETDQAKAEQATQAATTALAEARAALTTADARLRSAEQARRLRESAARRADLTDRLQQAQTLAATLATRTREARQGPTTRELQALDRLAADLDRAKALRDAAAAHLRIAYDPGRDGAITAEGQPVQGDRDLPLLTDTTLRLDGIGTLTLRPGGALDDSAVSRAQEALDTALRKHDLPTLDAARAAAETRASAERAAAEAKAALTALAPQGLDALHEALAALPDPQETGDAPDLDTAESERAQAEEARVSAEARLEALRDRLQAARTTLARAQADTQAATDRLTRADSALSRLSDVPEDELARQETEARAALDKATAARDAAARDAPDLETTGAALARAQSADRAAAEAIARLRPEIARLDERISRGSEGAVEERLAEVTEQLRAAERTLSRITRDVAVLQRLQSVLEAARTAARDRYFSPVANALRPLLHLLWPEAQLDWDDGALLPRHLLRQGEVEPIDILSGGTQEQLALLVRLAFARLLAQDGRAAPVILDDALVYTDDDRIERMFDALHRQAADVQILVLTCRQRAFRDLGGTQLQIRPLTGRDSLMDA</sequence>
<dbReference type="Gene3D" id="3.40.50.300">
    <property type="entry name" value="P-loop containing nucleotide triphosphate hydrolases"/>
    <property type="match status" value="2"/>
</dbReference>
<dbReference type="InterPro" id="IPR027417">
    <property type="entry name" value="P-loop_NTPase"/>
</dbReference>
<feature type="region of interest" description="Disordered" evidence="2">
    <location>
        <begin position="307"/>
        <end position="333"/>
    </location>
</feature>
<evidence type="ECO:0000313" key="3">
    <source>
        <dbReference type="EMBL" id="SMX44609.1"/>
    </source>
</evidence>
<dbReference type="Proteomes" id="UP000207598">
    <property type="component" value="Unassembled WGS sequence"/>
</dbReference>
<name>A0A238KP50_9RHOB</name>
<dbReference type="OrthoDB" id="7069379at2"/>
<dbReference type="PANTHER" id="PTHR41259">
    <property type="entry name" value="DOUBLE-STRAND BREAK REPAIR RAD50 ATPASE, PUTATIVE-RELATED"/>
    <property type="match status" value="1"/>
</dbReference>
<organism evidence="3 4">
    <name type="scientific">Maliponia aquimaris</name>
    <dbReference type="NCBI Taxonomy" id="1673631"/>
    <lineage>
        <taxon>Bacteria</taxon>
        <taxon>Pseudomonadati</taxon>
        <taxon>Pseudomonadota</taxon>
        <taxon>Alphaproteobacteria</taxon>
        <taxon>Rhodobacterales</taxon>
        <taxon>Paracoccaceae</taxon>
        <taxon>Maliponia</taxon>
    </lineage>
</organism>
<dbReference type="EMBL" id="FXYF01000008">
    <property type="protein sequence ID" value="SMX44609.1"/>
    <property type="molecule type" value="Genomic_DNA"/>
</dbReference>
<evidence type="ECO:0000313" key="4">
    <source>
        <dbReference type="Proteomes" id="UP000207598"/>
    </source>
</evidence>
<evidence type="ECO:0000256" key="1">
    <source>
        <dbReference type="SAM" id="Coils"/>
    </source>
</evidence>
<dbReference type="AlphaFoldDB" id="A0A238KP50"/>
<dbReference type="PANTHER" id="PTHR41259:SF1">
    <property type="entry name" value="DOUBLE-STRAND BREAK REPAIR RAD50 ATPASE, PUTATIVE-RELATED"/>
    <property type="match status" value="1"/>
</dbReference>
<protein>
    <submittedName>
        <fullName evidence="3">Chromosome segregation protein</fullName>
    </submittedName>
</protein>
<gene>
    <name evidence="3" type="ORF">MAA8898_03019</name>
</gene>
<proteinExistence type="predicted"/>
<feature type="region of interest" description="Disordered" evidence="2">
    <location>
        <begin position="542"/>
        <end position="566"/>
    </location>
</feature>